<name>A0ABP8JN71_9BACT</name>
<evidence type="ECO:0000313" key="1">
    <source>
        <dbReference type="EMBL" id="GAA4393343.1"/>
    </source>
</evidence>
<dbReference type="Proteomes" id="UP001500454">
    <property type="component" value="Unassembled WGS sequence"/>
</dbReference>
<protein>
    <submittedName>
        <fullName evidence="1">Uncharacterized protein</fullName>
    </submittedName>
</protein>
<organism evidence="1 2">
    <name type="scientific">Hymenobacter koreensis</name>
    <dbReference type="NCBI Taxonomy" id="1084523"/>
    <lineage>
        <taxon>Bacteria</taxon>
        <taxon>Pseudomonadati</taxon>
        <taxon>Bacteroidota</taxon>
        <taxon>Cytophagia</taxon>
        <taxon>Cytophagales</taxon>
        <taxon>Hymenobacteraceae</taxon>
        <taxon>Hymenobacter</taxon>
    </lineage>
</organism>
<dbReference type="EMBL" id="BAABHA010000015">
    <property type="protein sequence ID" value="GAA4393343.1"/>
    <property type="molecule type" value="Genomic_DNA"/>
</dbReference>
<reference evidence="2" key="1">
    <citation type="journal article" date="2019" name="Int. J. Syst. Evol. Microbiol.">
        <title>The Global Catalogue of Microorganisms (GCM) 10K type strain sequencing project: providing services to taxonomists for standard genome sequencing and annotation.</title>
        <authorList>
            <consortium name="The Broad Institute Genomics Platform"/>
            <consortium name="The Broad Institute Genome Sequencing Center for Infectious Disease"/>
            <person name="Wu L."/>
            <person name="Ma J."/>
        </authorList>
    </citation>
    <scope>NUCLEOTIDE SEQUENCE [LARGE SCALE GENOMIC DNA]</scope>
    <source>
        <strain evidence="2">JCM 17924</strain>
    </source>
</reference>
<evidence type="ECO:0000313" key="2">
    <source>
        <dbReference type="Proteomes" id="UP001500454"/>
    </source>
</evidence>
<dbReference type="RefSeq" id="WP_345227934.1">
    <property type="nucleotide sequence ID" value="NZ_BAABHA010000015.1"/>
</dbReference>
<proteinExistence type="predicted"/>
<accession>A0ABP8JN71</accession>
<gene>
    <name evidence="1" type="ORF">GCM10023186_44800</name>
</gene>
<keyword evidence="2" id="KW-1185">Reference proteome</keyword>
<sequence>MAYTMEQKAVFEYRLKQAKKGLKKKGIKYYVPAAMALDETVDAQQLRNVMNGGVMNEKALNLIERLAGTAQLQAA</sequence>
<comment type="caution">
    <text evidence="1">The sequence shown here is derived from an EMBL/GenBank/DDBJ whole genome shotgun (WGS) entry which is preliminary data.</text>
</comment>